<evidence type="ECO:0008006" key="4">
    <source>
        <dbReference type="Google" id="ProtNLM"/>
    </source>
</evidence>
<gene>
    <name evidence="2" type="ORF">ACFPBZ_15680</name>
</gene>
<sequence length="118" mass="12841">MSIKDDVPTPGSAPKQMLVVPVRWLVTGAGVLAALGLMVWAIVALSDPNSEDRLVRLMRSDMTPSANARVTDPQLVERAEAICTRLGARSIAVAMDGVETPIPRDEFIELYDDFCDSR</sequence>
<reference evidence="3" key="1">
    <citation type="journal article" date="2019" name="Int. J. Syst. Evol. Microbiol.">
        <title>The Global Catalogue of Microorganisms (GCM) 10K type strain sequencing project: providing services to taxonomists for standard genome sequencing and annotation.</title>
        <authorList>
            <consortium name="The Broad Institute Genomics Platform"/>
            <consortium name="The Broad Institute Genome Sequencing Center for Infectious Disease"/>
            <person name="Wu L."/>
            <person name="Ma J."/>
        </authorList>
    </citation>
    <scope>NUCLEOTIDE SEQUENCE [LARGE SCALE GENOMIC DNA]</scope>
    <source>
        <strain evidence="3">CGMCC 4.7093</strain>
    </source>
</reference>
<keyword evidence="1" id="KW-1133">Transmembrane helix</keyword>
<dbReference type="EMBL" id="JBHSIV010000015">
    <property type="protein sequence ID" value="MFC5063663.1"/>
    <property type="molecule type" value="Genomic_DNA"/>
</dbReference>
<dbReference type="Proteomes" id="UP001595947">
    <property type="component" value="Unassembled WGS sequence"/>
</dbReference>
<evidence type="ECO:0000256" key="1">
    <source>
        <dbReference type="SAM" id="Phobius"/>
    </source>
</evidence>
<feature type="transmembrane region" description="Helical" evidence="1">
    <location>
        <begin position="24"/>
        <end position="46"/>
    </location>
</feature>
<name>A0ABV9YQI5_9PSEU</name>
<accession>A0ABV9YQI5</accession>
<evidence type="ECO:0000313" key="2">
    <source>
        <dbReference type="EMBL" id="MFC5063663.1"/>
    </source>
</evidence>
<evidence type="ECO:0000313" key="3">
    <source>
        <dbReference type="Proteomes" id="UP001595947"/>
    </source>
</evidence>
<comment type="caution">
    <text evidence="2">The sequence shown here is derived from an EMBL/GenBank/DDBJ whole genome shotgun (WGS) entry which is preliminary data.</text>
</comment>
<keyword evidence="1" id="KW-0472">Membrane</keyword>
<protein>
    <recommendedName>
        <fullName evidence="4">DUF732 domain-containing protein</fullName>
    </recommendedName>
</protein>
<organism evidence="2 3">
    <name type="scientific">Actinomycetospora atypica</name>
    <dbReference type="NCBI Taxonomy" id="1290095"/>
    <lineage>
        <taxon>Bacteria</taxon>
        <taxon>Bacillati</taxon>
        <taxon>Actinomycetota</taxon>
        <taxon>Actinomycetes</taxon>
        <taxon>Pseudonocardiales</taxon>
        <taxon>Pseudonocardiaceae</taxon>
        <taxon>Actinomycetospora</taxon>
    </lineage>
</organism>
<keyword evidence="1" id="KW-0812">Transmembrane</keyword>
<dbReference type="RefSeq" id="WP_378037010.1">
    <property type="nucleotide sequence ID" value="NZ_JBHSIV010000015.1"/>
</dbReference>
<proteinExistence type="predicted"/>
<keyword evidence="3" id="KW-1185">Reference proteome</keyword>